<dbReference type="InterPro" id="IPR015657">
    <property type="entry name" value="Aminobutyraldehyde_DH"/>
</dbReference>
<dbReference type="NCBIfam" id="NF010000">
    <property type="entry name" value="PRK13473.1"/>
    <property type="match status" value="1"/>
</dbReference>
<name>A0A975LC57_9ACTN</name>
<dbReference type="Pfam" id="PF00171">
    <property type="entry name" value="Aldedh"/>
    <property type="match status" value="1"/>
</dbReference>
<protein>
    <submittedName>
        <fullName evidence="6">Gamma-aminobutyraldehyde dehydrogenase</fullName>
    </submittedName>
</protein>
<keyword evidence="2 4" id="KW-0560">Oxidoreductase</keyword>
<dbReference type="InterPro" id="IPR016162">
    <property type="entry name" value="Ald_DH_N"/>
</dbReference>
<reference evidence="6" key="1">
    <citation type="submission" date="2021-05" db="EMBL/GenBank/DDBJ databases">
        <authorList>
            <person name="Kaiqin L."/>
            <person name="Jian G."/>
        </authorList>
    </citation>
    <scope>NUCLEOTIDE SEQUENCE</scope>
    <source>
        <strain evidence="6">HDS5</strain>
    </source>
</reference>
<sequence length="475" mass="50882">MSSPLQNFVNGAFVDAHGQGRIDVVNPTNATTVAVSPVSDQVDVDAAFDAARAAFATWRHVTPGERQRLLLRIADAVEAHADEIVEAQHRDTGQPRWMISQEEVAMGVDHLRFFAGAARTLEGRAAAEYTDGHTSYVRREPVGVVAQVTPWNYPLLMAVWKIGPALAAGNCVVLKPSDTTPESTLVLARLMGEILPAGVFNVILGDAGTGRLLVEHPEPAMVSITGSVRAGRQVAASAARGLKRGHLELGGKAPAVVFADADLPATARALVEFGTFNAGQDCTAVTRVLVEESAHDRFVELLAEAARGTRTGDADESRNDYGPLNNARHFASVTDKLGRLPEHATVVTGGRAVEGDGYFVEPTVITGVRQDDELVQEETFGPVLTVQTFTSEAEAVELANDVDYALASSVWTADHGVAMRLTRDLDFGCVWVNTHVLLTAEMPHGGFKSSGYGKDLSLYSVEEYTRVKHVMHALG</sequence>
<dbReference type="GO" id="GO:0016620">
    <property type="term" value="F:oxidoreductase activity, acting on the aldehyde or oxo group of donors, NAD or NADP as acceptor"/>
    <property type="evidence" value="ECO:0007669"/>
    <property type="project" value="InterPro"/>
</dbReference>
<dbReference type="InterPro" id="IPR016163">
    <property type="entry name" value="Ald_DH_C"/>
</dbReference>
<dbReference type="InterPro" id="IPR029510">
    <property type="entry name" value="Ald_DH_CS_GLU"/>
</dbReference>
<dbReference type="AlphaFoldDB" id="A0A975LC57"/>
<feature type="active site" evidence="3">
    <location>
        <position position="248"/>
    </location>
</feature>
<organism evidence="6 7">
    <name type="scientific">Nocardiopsis eucommiae</name>
    <dbReference type="NCBI Taxonomy" id="2831970"/>
    <lineage>
        <taxon>Bacteria</taxon>
        <taxon>Bacillati</taxon>
        <taxon>Actinomycetota</taxon>
        <taxon>Actinomycetes</taxon>
        <taxon>Streptosporangiales</taxon>
        <taxon>Nocardiopsidaceae</taxon>
        <taxon>Nocardiopsis</taxon>
    </lineage>
</organism>
<dbReference type="Proteomes" id="UP000682416">
    <property type="component" value="Chromosome"/>
</dbReference>
<evidence type="ECO:0000256" key="2">
    <source>
        <dbReference type="ARBA" id="ARBA00023002"/>
    </source>
</evidence>
<comment type="similarity">
    <text evidence="1 4">Belongs to the aldehyde dehydrogenase family.</text>
</comment>
<proteinExistence type="inferred from homology"/>
<dbReference type="PROSITE" id="PS00687">
    <property type="entry name" value="ALDEHYDE_DEHYDR_GLU"/>
    <property type="match status" value="1"/>
</dbReference>
<evidence type="ECO:0000256" key="3">
    <source>
        <dbReference type="PROSITE-ProRule" id="PRU10007"/>
    </source>
</evidence>
<feature type="domain" description="Aldehyde dehydrogenase" evidence="5">
    <location>
        <begin position="14"/>
        <end position="470"/>
    </location>
</feature>
<evidence type="ECO:0000259" key="5">
    <source>
        <dbReference type="Pfam" id="PF00171"/>
    </source>
</evidence>
<dbReference type="PANTHER" id="PTHR11699">
    <property type="entry name" value="ALDEHYDE DEHYDROGENASE-RELATED"/>
    <property type="match status" value="1"/>
</dbReference>
<dbReference type="FunFam" id="3.40.605.10:FF:000001">
    <property type="entry name" value="Aldehyde dehydrogenase 1"/>
    <property type="match status" value="1"/>
</dbReference>
<dbReference type="FunFam" id="3.40.309.10:FF:000009">
    <property type="entry name" value="Aldehyde dehydrogenase A"/>
    <property type="match status" value="1"/>
</dbReference>
<evidence type="ECO:0000256" key="1">
    <source>
        <dbReference type="ARBA" id="ARBA00009986"/>
    </source>
</evidence>
<dbReference type="KEGG" id="nec:KGD82_12225"/>
<dbReference type="Gene3D" id="3.40.605.10">
    <property type="entry name" value="Aldehyde Dehydrogenase, Chain A, domain 1"/>
    <property type="match status" value="1"/>
</dbReference>
<gene>
    <name evidence="6" type="ORF">KGD82_12225</name>
</gene>
<accession>A0A975LC57</accession>
<keyword evidence="7" id="KW-1185">Reference proteome</keyword>
<dbReference type="CDD" id="cd07092">
    <property type="entry name" value="ALDH_ABALDH-YdcW"/>
    <property type="match status" value="1"/>
</dbReference>
<dbReference type="SUPFAM" id="SSF53720">
    <property type="entry name" value="ALDH-like"/>
    <property type="match status" value="1"/>
</dbReference>
<dbReference type="Gene3D" id="3.40.309.10">
    <property type="entry name" value="Aldehyde Dehydrogenase, Chain A, domain 2"/>
    <property type="match status" value="1"/>
</dbReference>
<evidence type="ECO:0000313" key="7">
    <source>
        <dbReference type="Proteomes" id="UP000682416"/>
    </source>
</evidence>
<dbReference type="EMBL" id="CP074402">
    <property type="protein sequence ID" value="QVJ02895.1"/>
    <property type="molecule type" value="Genomic_DNA"/>
</dbReference>
<dbReference type="InterPro" id="IPR016161">
    <property type="entry name" value="Ald_DH/histidinol_DH"/>
</dbReference>
<dbReference type="InterPro" id="IPR015590">
    <property type="entry name" value="Aldehyde_DH_dom"/>
</dbReference>
<evidence type="ECO:0000256" key="4">
    <source>
        <dbReference type="RuleBase" id="RU003345"/>
    </source>
</evidence>
<evidence type="ECO:0000313" key="6">
    <source>
        <dbReference type="EMBL" id="QVJ02895.1"/>
    </source>
</evidence>